<dbReference type="InterPro" id="IPR014284">
    <property type="entry name" value="RNA_pol_sigma-70_dom"/>
</dbReference>
<evidence type="ECO:0000259" key="5">
    <source>
        <dbReference type="Pfam" id="PF04542"/>
    </source>
</evidence>
<dbReference type="Gene3D" id="1.10.1740.10">
    <property type="match status" value="1"/>
</dbReference>
<dbReference type="SUPFAM" id="SSF88659">
    <property type="entry name" value="Sigma3 and sigma4 domains of RNA polymerase sigma factors"/>
    <property type="match status" value="1"/>
</dbReference>
<dbReference type="InterPro" id="IPR036388">
    <property type="entry name" value="WH-like_DNA-bd_sf"/>
</dbReference>
<evidence type="ECO:0000256" key="1">
    <source>
        <dbReference type="ARBA" id="ARBA00023015"/>
    </source>
</evidence>
<feature type="domain" description="RNA polymerase sigma-70 region 2" evidence="5">
    <location>
        <begin position="30"/>
        <end position="76"/>
    </location>
</feature>
<dbReference type="AlphaFoldDB" id="A0A6M3K6F5"/>
<dbReference type="InterPro" id="IPR007627">
    <property type="entry name" value="RNA_pol_sigma70_r2"/>
</dbReference>
<sequence length="187" mass="21234">MCNQRIVQSLPLTKKAAYNVFVHSLPHVLFDKDDLEQIAALGLIDADKRFDSSKGASFSTYAQSKIKWAISDARREEFGRTTSRPEFFSLDEEVFDTGGRPVRKEELVVDEESPDQFEYVHRKELITVLSKAIDCLTKTEREVITAVYFKGESPVEVARRRGVTEAAVSIARKLALCKLRKYMKGVL</sequence>
<dbReference type="InterPro" id="IPR013325">
    <property type="entry name" value="RNA_pol_sigma_r2"/>
</dbReference>
<dbReference type="SUPFAM" id="SSF88946">
    <property type="entry name" value="Sigma2 domain of RNA polymerase sigma factors"/>
    <property type="match status" value="1"/>
</dbReference>
<reference evidence="7" key="1">
    <citation type="submission" date="2020-03" db="EMBL/GenBank/DDBJ databases">
        <title>The deep terrestrial virosphere.</title>
        <authorList>
            <person name="Holmfeldt K."/>
            <person name="Nilsson E."/>
            <person name="Simone D."/>
            <person name="Lopez-Fernandez M."/>
            <person name="Wu X."/>
            <person name="de Brujin I."/>
            <person name="Lundin D."/>
            <person name="Andersson A."/>
            <person name="Bertilsson S."/>
            <person name="Dopson M."/>
        </authorList>
    </citation>
    <scope>NUCLEOTIDE SEQUENCE</scope>
    <source>
        <strain evidence="7">MM415A01437</strain>
    </source>
</reference>
<evidence type="ECO:0000256" key="4">
    <source>
        <dbReference type="ARBA" id="ARBA00023163"/>
    </source>
</evidence>
<keyword evidence="4" id="KW-0804">Transcription</keyword>
<accession>A0A6M3K6F5</accession>
<dbReference type="Gene3D" id="1.10.10.10">
    <property type="entry name" value="Winged helix-like DNA-binding domain superfamily/Winged helix DNA-binding domain"/>
    <property type="match status" value="1"/>
</dbReference>
<dbReference type="EMBL" id="MT142245">
    <property type="protein sequence ID" value="QJA76817.1"/>
    <property type="molecule type" value="Genomic_DNA"/>
</dbReference>
<evidence type="ECO:0000256" key="3">
    <source>
        <dbReference type="ARBA" id="ARBA00023125"/>
    </source>
</evidence>
<keyword evidence="1" id="KW-0805">Transcription regulation</keyword>
<dbReference type="GO" id="GO:0003677">
    <property type="term" value="F:DNA binding"/>
    <property type="evidence" value="ECO:0007669"/>
    <property type="project" value="UniProtKB-KW"/>
</dbReference>
<keyword evidence="2" id="KW-0731">Sigma factor</keyword>
<evidence type="ECO:0000313" key="7">
    <source>
        <dbReference type="EMBL" id="QJA76817.1"/>
    </source>
</evidence>
<feature type="domain" description="RNA polymerase sigma-70 region 4" evidence="6">
    <location>
        <begin position="132"/>
        <end position="181"/>
    </location>
</feature>
<dbReference type="InterPro" id="IPR007630">
    <property type="entry name" value="RNA_pol_sigma70_r4"/>
</dbReference>
<name>A0A6M3K6F5_9ZZZZ</name>
<dbReference type="Pfam" id="PF04545">
    <property type="entry name" value="Sigma70_r4"/>
    <property type="match status" value="1"/>
</dbReference>
<gene>
    <name evidence="7" type="ORF">MM415A01437_0007</name>
</gene>
<dbReference type="InterPro" id="IPR013324">
    <property type="entry name" value="RNA_pol_sigma_r3/r4-like"/>
</dbReference>
<keyword evidence="3" id="KW-0238">DNA-binding</keyword>
<dbReference type="GO" id="GO:0006352">
    <property type="term" value="P:DNA-templated transcription initiation"/>
    <property type="evidence" value="ECO:0007669"/>
    <property type="project" value="InterPro"/>
</dbReference>
<dbReference type="PANTHER" id="PTHR30385">
    <property type="entry name" value="SIGMA FACTOR F FLAGELLAR"/>
    <property type="match status" value="1"/>
</dbReference>
<dbReference type="NCBIfam" id="TIGR02937">
    <property type="entry name" value="sigma70-ECF"/>
    <property type="match status" value="1"/>
</dbReference>
<evidence type="ECO:0000256" key="2">
    <source>
        <dbReference type="ARBA" id="ARBA00023082"/>
    </source>
</evidence>
<dbReference type="Pfam" id="PF04542">
    <property type="entry name" value="Sigma70_r2"/>
    <property type="match status" value="1"/>
</dbReference>
<dbReference type="GO" id="GO:0016987">
    <property type="term" value="F:sigma factor activity"/>
    <property type="evidence" value="ECO:0007669"/>
    <property type="project" value="UniProtKB-KW"/>
</dbReference>
<evidence type="ECO:0000259" key="6">
    <source>
        <dbReference type="Pfam" id="PF04545"/>
    </source>
</evidence>
<organism evidence="7">
    <name type="scientific">viral metagenome</name>
    <dbReference type="NCBI Taxonomy" id="1070528"/>
    <lineage>
        <taxon>unclassified sequences</taxon>
        <taxon>metagenomes</taxon>
        <taxon>organismal metagenomes</taxon>
    </lineage>
</organism>
<proteinExistence type="predicted"/>
<protein>
    <submittedName>
        <fullName evidence="7">Putative sigma-70 region domain containing protein</fullName>
    </submittedName>
</protein>